<dbReference type="AlphaFoldDB" id="A0A2A6CWG5"/>
<accession>A0A2A6CWG5</accession>
<evidence type="ECO:0000313" key="1">
    <source>
        <dbReference type="EnsemblMetazoa" id="PPA23929.1"/>
    </source>
</evidence>
<dbReference type="PANTHER" id="PTHR34851:SF5">
    <property type="entry name" value="MARVEL DOMAIN-CONTAINING PROTEIN"/>
    <property type="match status" value="1"/>
</dbReference>
<proteinExistence type="predicted"/>
<reference evidence="2" key="1">
    <citation type="journal article" date="2008" name="Nat. Genet.">
        <title>The Pristionchus pacificus genome provides a unique perspective on nematode lifestyle and parasitism.</title>
        <authorList>
            <person name="Dieterich C."/>
            <person name="Clifton S.W."/>
            <person name="Schuster L.N."/>
            <person name="Chinwalla A."/>
            <person name="Delehaunty K."/>
            <person name="Dinkelacker I."/>
            <person name="Fulton L."/>
            <person name="Fulton R."/>
            <person name="Godfrey J."/>
            <person name="Minx P."/>
            <person name="Mitreva M."/>
            <person name="Roeseler W."/>
            <person name="Tian H."/>
            <person name="Witte H."/>
            <person name="Yang S.P."/>
            <person name="Wilson R.K."/>
            <person name="Sommer R.J."/>
        </authorList>
    </citation>
    <scope>NUCLEOTIDE SEQUENCE [LARGE SCALE GENOMIC DNA]</scope>
    <source>
        <strain evidence="2">PS312</strain>
    </source>
</reference>
<organism evidence="1 2">
    <name type="scientific">Pristionchus pacificus</name>
    <name type="common">Parasitic nematode worm</name>
    <dbReference type="NCBI Taxonomy" id="54126"/>
    <lineage>
        <taxon>Eukaryota</taxon>
        <taxon>Metazoa</taxon>
        <taxon>Ecdysozoa</taxon>
        <taxon>Nematoda</taxon>
        <taxon>Chromadorea</taxon>
        <taxon>Rhabditida</taxon>
        <taxon>Rhabditina</taxon>
        <taxon>Diplogasteromorpha</taxon>
        <taxon>Diplogasteroidea</taxon>
        <taxon>Neodiplogasteridae</taxon>
        <taxon>Pristionchus</taxon>
    </lineage>
</organism>
<protein>
    <submittedName>
        <fullName evidence="1">Uncharacterized protein</fullName>
    </submittedName>
</protein>
<name>A0A2A6CWG5_PRIPA</name>
<sequence length="165" mass="18828">MQERCCCGCFSITVGAQILVVLQIVATTEALFYFFNPEEEFFTLKRAAVLISYSFQFISNVLVIFACWLKISDLMRPIIIETILADILLAFAYIGCLVSLFNHSLIPDDLKELQEQFPGAFVYIAVVLVSLGFGLSLLFSHWLFGVFKRCQQHIKELERCYGMMI</sequence>
<dbReference type="Proteomes" id="UP000005239">
    <property type="component" value="Unassembled WGS sequence"/>
</dbReference>
<gene>
    <name evidence="1" type="primary">WBGene00113483</name>
</gene>
<dbReference type="PANTHER" id="PTHR34851">
    <property type="entry name" value="PROTEIN CBG05235-RELATED"/>
    <property type="match status" value="1"/>
</dbReference>
<dbReference type="EnsemblMetazoa" id="PPA23929.1">
    <property type="protein sequence ID" value="PPA23929.1"/>
    <property type="gene ID" value="WBGene00113483"/>
</dbReference>
<accession>A0A8R1UGG7</accession>
<reference evidence="1" key="2">
    <citation type="submission" date="2022-06" db="UniProtKB">
        <authorList>
            <consortium name="EnsemblMetazoa"/>
        </authorList>
    </citation>
    <scope>IDENTIFICATION</scope>
    <source>
        <strain evidence="1">PS312</strain>
    </source>
</reference>
<evidence type="ECO:0000313" key="2">
    <source>
        <dbReference type="Proteomes" id="UP000005239"/>
    </source>
</evidence>
<keyword evidence="2" id="KW-1185">Reference proteome</keyword>